<dbReference type="GO" id="GO:0004518">
    <property type="term" value="F:nuclease activity"/>
    <property type="evidence" value="ECO:0007669"/>
    <property type="project" value="UniProtKB-KW"/>
</dbReference>
<dbReference type="SMART" id="SM00465">
    <property type="entry name" value="GIYc"/>
    <property type="match status" value="1"/>
</dbReference>
<gene>
    <name evidence="8" type="primary">uvrC2</name>
    <name evidence="8" type="ORF">CLPU_14c00550</name>
</gene>
<dbReference type="STRING" id="1503.CLPU_14c00550"/>
<keyword evidence="1" id="KW-0963">Cytoplasm</keyword>
<dbReference type="InterPro" id="IPR050066">
    <property type="entry name" value="UvrABC_protein_C"/>
</dbReference>
<keyword evidence="5" id="KW-0234">DNA repair</keyword>
<dbReference type="RefSeq" id="WP_050356074.1">
    <property type="nucleotide sequence ID" value="NZ_LGSS01000014.1"/>
</dbReference>
<evidence type="ECO:0000256" key="5">
    <source>
        <dbReference type="ARBA" id="ARBA00023204"/>
    </source>
</evidence>
<dbReference type="SUPFAM" id="SSF46600">
    <property type="entry name" value="C-terminal UvrC-binding domain of UvrB"/>
    <property type="match status" value="1"/>
</dbReference>
<dbReference type="InterPro" id="IPR047296">
    <property type="entry name" value="GIY-YIG_UvrC_Cho"/>
</dbReference>
<dbReference type="PROSITE" id="PS50151">
    <property type="entry name" value="UVR"/>
    <property type="match status" value="1"/>
</dbReference>
<dbReference type="InterPro" id="IPR036876">
    <property type="entry name" value="UVR_dom_sf"/>
</dbReference>
<dbReference type="PROSITE" id="PS50164">
    <property type="entry name" value="GIY_YIG"/>
    <property type="match status" value="1"/>
</dbReference>
<dbReference type="EMBL" id="LGSS01000014">
    <property type="protein sequence ID" value="KNF07637.1"/>
    <property type="molecule type" value="Genomic_DNA"/>
</dbReference>
<evidence type="ECO:0000313" key="8">
    <source>
        <dbReference type="EMBL" id="KNF07637.1"/>
    </source>
</evidence>
<keyword evidence="9" id="KW-1185">Reference proteome</keyword>
<organism evidence="8 9">
    <name type="scientific">Gottschalkia purinilytica</name>
    <name type="common">Clostridium purinilyticum</name>
    <dbReference type="NCBI Taxonomy" id="1503"/>
    <lineage>
        <taxon>Bacteria</taxon>
        <taxon>Bacillati</taxon>
        <taxon>Bacillota</taxon>
        <taxon>Tissierellia</taxon>
        <taxon>Tissierellales</taxon>
        <taxon>Gottschalkiaceae</taxon>
        <taxon>Gottschalkia</taxon>
    </lineage>
</organism>
<evidence type="ECO:0000256" key="4">
    <source>
        <dbReference type="ARBA" id="ARBA00022881"/>
    </source>
</evidence>
<feature type="domain" description="UVR" evidence="6">
    <location>
        <begin position="192"/>
        <end position="227"/>
    </location>
</feature>
<dbReference type="OrthoDB" id="9804933at2"/>
<dbReference type="FunFam" id="3.40.1440.10:FF:000001">
    <property type="entry name" value="UvrABC system protein C"/>
    <property type="match status" value="1"/>
</dbReference>
<dbReference type="Gene3D" id="3.40.1440.10">
    <property type="entry name" value="GIY-YIG endonuclease"/>
    <property type="match status" value="1"/>
</dbReference>
<evidence type="ECO:0000259" key="6">
    <source>
        <dbReference type="PROSITE" id="PS50151"/>
    </source>
</evidence>
<evidence type="ECO:0000256" key="2">
    <source>
        <dbReference type="ARBA" id="ARBA00022763"/>
    </source>
</evidence>
<dbReference type="GO" id="GO:0009380">
    <property type="term" value="C:excinuclease repair complex"/>
    <property type="evidence" value="ECO:0007669"/>
    <property type="project" value="TreeGrafter"/>
</dbReference>
<reference evidence="9" key="1">
    <citation type="submission" date="2015-07" db="EMBL/GenBank/DDBJ databases">
        <title>Draft genome sequence of the purine-degrading Gottschalkia purinilyticum DSM 1384 (formerly Clostridium purinilyticum).</title>
        <authorList>
            <person name="Poehlein A."/>
            <person name="Schiel-Bengelsdorf B."/>
            <person name="Bengelsdorf F.R."/>
            <person name="Daniel R."/>
            <person name="Duerre P."/>
        </authorList>
    </citation>
    <scope>NUCLEOTIDE SEQUENCE [LARGE SCALE GENOMIC DNA]</scope>
    <source>
        <strain evidence="9">DSM 1384</strain>
    </source>
</reference>
<dbReference type="Pfam" id="PF02151">
    <property type="entry name" value="UVR"/>
    <property type="match status" value="1"/>
</dbReference>
<dbReference type="PANTHER" id="PTHR30562">
    <property type="entry name" value="UVRC/OXIDOREDUCTASE"/>
    <property type="match status" value="1"/>
</dbReference>
<dbReference type="CDD" id="cd10434">
    <property type="entry name" value="GIY-YIG_UvrC_Cho"/>
    <property type="match status" value="1"/>
</dbReference>
<keyword evidence="3" id="KW-0228">DNA excision</keyword>
<evidence type="ECO:0000313" key="9">
    <source>
        <dbReference type="Proteomes" id="UP000037267"/>
    </source>
</evidence>
<evidence type="ECO:0000259" key="7">
    <source>
        <dbReference type="PROSITE" id="PS50164"/>
    </source>
</evidence>
<evidence type="ECO:0000256" key="1">
    <source>
        <dbReference type="ARBA" id="ARBA00022490"/>
    </source>
</evidence>
<keyword evidence="4" id="KW-0267">Excision nuclease</keyword>
<comment type="caution">
    <text evidence="8">The sequence shown here is derived from an EMBL/GenBank/DDBJ whole genome shotgun (WGS) entry which is preliminary data.</text>
</comment>
<dbReference type="Proteomes" id="UP000037267">
    <property type="component" value="Unassembled WGS sequence"/>
</dbReference>
<dbReference type="InterPro" id="IPR000305">
    <property type="entry name" value="GIY-YIG_endonuc"/>
</dbReference>
<dbReference type="AlphaFoldDB" id="A0A0L0W862"/>
<protein>
    <submittedName>
        <fullName evidence="8">Exinuclease ABC system, subunit C</fullName>
    </submittedName>
</protein>
<dbReference type="GO" id="GO:0006289">
    <property type="term" value="P:nucleotide-excision repair"/>
    <property type="evidence" value="ECO:0007669"/>
    <property type="project" value="InterPro"/>
</dbReference>
<dbReference type="PANTHER" id="PTHR30562:SF1">
    <property type="entry name" value="UVRABC SYSTEM PROTEIN C"/>
    <property type="match status" value="1"/>
</dbReference>
<evidence type="ECO:0000256" key="3">
    <source>
        <dbReference type="ARBA" id="ARBA00022769"/>
    </source>
</evidence>
<dbReference type="SUPFAM" id="SSF82771">
    <property type="entry name" value="GIY-YIG endonuclease"/>
    <property type="match status" value="1"/>
</dbReference>
<name>A0A0L0W862_GOTPU</name>
<accession>A0A0L0W862</accession>
<feature type="domain" description="GIY-YIG" evidence="7">
    <location>
        <begin position="17"/>
        <end position="95"/>
    </location>
</feature>
<dbReference type="Pfam" id="PF01541">
    <property type="entry name" value="GIY-YIG"/>
    <property type="match status" value="1"/>
</dbReference>
<proteinExistence type="predicted"/>
<dbReference type="InterPro" id="IPR001943">
    <property type="entry name" value="UVR_dom"/>
</dbReference>
<sequence length="339" mass="40587">MSKIPEHLIEKVKAIPSKPGIYQMKDMYGYVMYIGKSKTLQSRVKSYFYTDHKQNKIERMVFHIHDIDVIVTDTHLEAQILECALIKKMKPIYNSQMKNDNKYVYLKIESNHRLKPLSIVHKRENEHCIGPYRSKSKLIKIIEFFQNIYPITKCDNLYKFTYKVLPESLDREDFEKNKECLEEILYKEECMKTFLSQISEKMDIAASKFQFETASAYRDILENIKYLHDNYLNQIKTLEYRKILMGEQIDDGYKVFYISNNRIVLKKKYKGLTKDIVEDFLKQADKLDKQVSYIMNEKRDLDFKKIIYTEIKDDESKSILYIDDDYCIDQFINKLIKSK</sequence>
<keyword evidence="2" id="KW-0227">DNA damage</keyword>
<dbReference type="InterPro" id="IPR035901">
    <property type="entry name" value="GIY-YIG_endonuc_sf"/>
</dbReference>